<evidence type="ECO:0000313" key="2">
    <source>
        <dbReference type="Proteomes" id="UP000239156"/>
    </source>
</evidence>
<comment type="caution">
    <text evidence="1">The sequence shown here is derived from an EMBL/GenBank/DDBJ whole genome shotgun (WGS) entry which is preliminary data.</text>
</comment>
<accession>A0A2S4VDJ8</accession>
<sequence length="143" mass="16194">MPAPKQISRTTAAFSSRILDYKQNIMNTFFGLAIVFLATWCSQLITAFDPQTEFECPKKQPHGLCGHQLSPDTNGNWTMTVLDPPDDNFPLQFNWCEDPETTFCGDHIMRYIILSAEPSETIPDDAEFHKHCTEQKPVKAPGM</sequence>
<dbReference type="AlphaFoldDB" id="A0A2S4VDJ8"/>
<proteinExistence type="predicted"/>
<keyword evidence="2" id="KW-1185">Reference proteome</keyword>
<dbReference type="Proteomes" id="UP000239156">
    <property type="component" value="Unassembled WGS sequence"/>
</dbReference>
<dbReference type="VEuPathDB" id="FungiDB:PSTT_08156"/>
<reference evidence="1" key="1">
    <citation type="submission" date="2017-12" db="EMBL/GenBank/DDBJ databases">
        <title>Gene loss provides genomic basis for host adaptation in cereal stripe rust fungi.</title>
        <authorList>
            <person name="Xia C."/>
        </authorList>
    </citation>
    <scope>NUCLEOTIDE SEQUENCE [LARGE SCALE GENOMIC DNA]</scope>
    <source>
        <strain evidence="1">93-210</strain>
    </source>
</reference>
<evidence type="ECO:0000313" key="1">
    <source>
        <dbReference type="EMBL" id="POW07555.1"/>
    </source>
</evidence>
<gene>
    <name evidence="1" type="ORF">PSTT_08156</name>
</gene>
<dbReference type="VEuPathDB" id="FungiDB:PSHT_05211"/>
<organism evidence="1 2">
    <name type="scientific">Puccinia striiformis</name>
    <dbReference type="NCBI Taxonomy" id="27350"/>
    <lineage>
        <taxon>Eukaryota</taxon>
        <taxon>Fungi</taxon>
        <taxon>Dikarya</taxon>
        <taxon>Basidiomycota</taxon>
        <taxon>Pucciniomycotina</taxon>
        <taxon>Pucciniomycetes</taxon>
        <taxon>Pucciniales</taxon>
        <taxon>Pucciniaceae</taxon>
        <taxon>Puccinia</taxon>
    </lineage>
</organism>
<name>A0A2S4VDJ8_9BASI</name>
<dbReference type="EMBL" id="PKSL01000073">
    <property type="protein sequence ID" value="POW07555.1"/>
    <property type="molecule type" value="Genomic_DNA"/>
</dbReference>
<protein>
    <submittedName>
        <fullName evidence="1">Uncharacterized protein</fullName>
    </submittedName>
</protein>